<dbReference type="RefSeq" id="WP_111816776.1">
    <property type="nucleotide sequence ID" value="NZ_CBCRZQ010000010.1"/>
</dbReference>
<evidence type="ECO:0000256" key="2">
    <source>
        <dbReference type="ARBA" id="ARBA00022692"/>
    </source>
</evidence>
<reference evidence="6 7" key="1">
    <citation type="submission" date="2019-08" db="EMBL/GenBank/DDBJ databases">
        <title>Genome of Aequorivita lipolytica Y10-2 (type strain).</title>
        <authorList>
            <person name="Bowman J.P."/>
        </authorList>
    </citation>
    <scope>NUCLEOTIDE SEQUENCE [LARGE SCALE GENOMIC DNA]</scope>
    <source>
        <strain evidence="6 7">Y10-2</strain>
    </source>
</reference>
<evidence type="ECO:0000313" key="7">
    <source>
        <dbReference type="Proteomes" id="UP000321945"/>
    </source>
</evidence>
<evidence type="ECO:0008006" key="8">
    <source>
        <dbReference type="Google" id="ProtNLM"/>
    </source>
</evidence>
<dbReference type="InterPro" id="IPR047662">
    <property type="entry name" value="SemiSWEET"/>
</dbReference>
<sequence length="93" mass="10404">MDLLMLLGMLAGILTTSGIIPQIYKAHRTKKTNDVSKGMLYTLISGVLLWTIYGIIKNDIPIIATNSLSFILNGYMLFLLYKLEPNNTARNDL</sequence>
<feature type="transmembrane region" description="Helical" evidence="5">
    <location>
        <begin position="6"/>
        <end position="26"/>
    </location>
</feature>
<dbReference type="InterPro" id="IPR006603">
    <property type="entry name" value="PQ-loop_rpt"/>
</dbReference>
<dbReference type="GO" id="GO:0016020">
    <property type="term" value="C:membrane"/>
    <property type="evidence" value="ECO:0007669"/>
    <property type="project" value="UniProtKB-SubCell"/>
</dbReference>
<keyword evidence="4 5" id="KW-0472">Membrane</keyword>
<keyword evidence="7" id="KW-1185">Reference proteome</keyword>
<keyword evidence="2 5" id="KW-0812">Transmembrane</keyword>
<dbReference type="GO" id="GO:0051119">
    <property type="term" value="F:sugar transmembrane transporter activity"/>
    <property type="evidence" value="ECO:0007669"/>
    <property type="project" value="InterPro"/>
</dbReference>
<comment type="subcellular location">
    <subcellularLocation>
        <location evidence="1">Membrane</location>
        <topology evidence="1">Multi-pass membrane protein</topology>
    </subcellularLocation>
</comment>
<dbReference type="EMBL" id="VORU01000012">
    <property type="protein sequence ID" value="TXD68296.1"/>
    <property type="molecule type" value="Genomic_DNA"/>
</dbReference>
<feature type="transmembrane region" description="Helical" evidence="5">
    <location>
        <begin position="38"/>
        <end position="56"/>
    </location>
</feature>
<protein>
    <recommendedName>
        <fullName evidence="8">MtN3 and saliva related transmembrane protein</fullName>
    </recommendedName>
</protein>
<dbReference type="NCBIfam" id="NF037968">
    <property type="entry name" value="SemiSWEET_2"/>
    <property type="match status" value="1"/>
</dbReference>
<proteinExistence type="predicted"/>
<evidence type="ECO:0000256" key="4">
    <source>
        <dbReference type="ARBA" id="ARBA00023136"/>
    </source>
</evidence>
<dbReference type="Proteomes" id="UP000321945">
    <property type="component" value="Unassembled WGS sequence"/>
</dbReference>
<dbReference type="AlphaFoldDB" id="A0A5C6YMZ3"/>
<organism evidence="6 7">
    <name type="scientific">Aequorivita lipolytica</name>
    <dbReference type="NCBI Taxonomy" id="153267"/>
    <lineage>
        <taxon>Bacteria</taxon>
        <taxon>Pseudomonadati</taxon>
        <taxon>Bacteroidota</taxon>
        <taxon>Flavobacteriia</taxon>
        <taxon>Flavobacteriales</taxon>
        <taxon>Flavobacteriaceae</taxon>
        <taxon>Aequorivita</taxon>
    </lineage>
</organism>
<keyword evidence="3 5" id="KW-1133">Transmembrane helix</keyword>
<evidence type="ECO:0000256" key="5">
    <source>
        <dbReference type="SAM" id="Phobius"/>
    </source>
</evidence>
<name>A0A5C6YMZ3_9FLAO</name>
<evidence type="ECO:0000256" key="3">
    <source>
        <dbReference type="ARBA" id="ARBA00022989"/>
    </source>
</evidence>
<feature type="transmembrane region" description="Helical" evidence="5">
    <location>
        <begin position="62"/>
        <end position="81"/>
    </location>
</feature>
<dbReference type="Pfam" id="PF04193">
    <property type="entry name" value="PQ-loop"/>
    <property type="match status" value="1"/>
</dbReference>
<evidence type="ECO:0000313" key="6">
    <source>
        <dbReference type="EMBL" id="TXD68296.1"/>
    </source>
</evidence>
<gene>
    <name evidence="6" type="ORF">ESV24_12580</name>
</gene>
<dbReference type="OrthoDB" id="122062at2"/>
<evidence type="ECO:0000256" key="1">
    <source>
        <dbReference type="ARBA" id="ARBA00004141"/>
    </source>
</evidence>
<accession>A0A5C6YMZ3</accession>
<comment type="caution">
    <text evidence="6">The sequence shown here is derived from an EMBL/GenBank/DDBJ whole genome shotgun (WGS) entry which is preliminary data.</text>
</comment>
<dbReference type="Gene3D" id="1.20.1280.290">
    <property type="match status" value="1"/>
</dbReference>